<dbReference type="PANTHER" id="PTHR43685">
    <property type="entry name" value="GLYCOSYLTRANSFERASE"/>
    <property type="match status" value="1"/>
</dbReference>
<gene>
    <name evidence="3" type="ORF">JIN83_03200</name>
</gene>
<keyword evidence="4" id="KW-1185">Reference proteome</keyword>
<evidence type="ECO:0000259" key="2">
    <source>
        <dbReference type="Pfam" id="PF00535"/>
    </source>
</evidence>
<organism evidence="3 4">
    <name type="scientific">Oceaniferula flava</name>
    <dbReference type="NCBI Taxonomy" id="2800421"/>
    <lineage>
        <taxon>Bacteria</taxon>
        <taxon>Pseudomonadati</taxon>
        <taxon>Verrucomicrobiota</taxon>
        <taxon>Verrucomicrobiia</taxon>
        <taxon>Verrucomicrobiales</taxon>
        <taxon>Verrucomicrobiaceae</taxon>
        <taxon>Oceaniferula</taxon>
    </lineage>
</organism>
<dbReference type="EMBL" id="JAENIG010000002">
    <property type="protein sequence ID" value="MBK1853952.1"/>
    <property type="molecule type" value="Genomic_DNA"/>
</dbReference>
<dbReference type="Gene3D" id="3.90.550.10">
    <property type="entry name" value="Spore Coat Polysaccharide Biosynthesis Protein SpsA, Chain A"/>
    <property type="match status" value="1"/>
</dbReference>
<name>A0AAE2SBH0_9BACT</name>
<dbReference type="PANTHER" id="PTHR43685:SF3">
    <property type="entry name" value="SLR2126 PROTEIN"/>
    <property type="match status" value="1"/>
</dbReference>
<evidence type="ECO:0000256" key="1">
    <source>
        <dbReference type="SAM" id="MobiDB-lite"/>
    </source>
</evidence>
<dbReference type="RefSeq" id="WP_309488560.1">
    <property type="nucleotide sequence ID" value="NZ_JAENIG010000002.1"/>
</dbReference>
<dbReference type="Proteomes" id="UP000634206">
    <property type="component" value="Unassembled WGS sequence"/>
</dbReference>
<sequence>MKTSIILSTYKQPKWLRKTLLGYVHQDTHNFEIVIADDGSGEETRKVIEHFQHSAPFAIKHVWHDDDGFRKSTILNKAILFSEGDYLIFSDGDCIPRHDFVSTHLDAAQPGHFISGGYCKLPLDLSRAITEEDIRSGRCFQSRWLGTRGFHKLDSMMKIGLHKPLSRLADGITPTKATWNGCNASGWTQDILAVNGHDESMQYGGQDREMGERLMNLGVQAKQFRHRAVLLHLDHPRGYKTPESIRKNLAVRAATRSSGSTWTPRGIVKSARKSAI</sequence>
<reference evidence="3" key="1">
    <citation type="submission" date="2021-01" db="EMBL/GenBank/DDBJ databases">
        <title>Modified the classification status of verrucomicrobia.</title>
        <authorList>
            <person name="Feng X."/>
        </authorList>
    </citation>
    <scope>NUCLEOTIDE SEQUENCE</scope>
    <source>
        <strain evidence="3">5K15</strain>
    </source>
</reference>
<dbReference type="InterPro" id="IPR001173">
    <property type="entry name" value="Glyco_trans_2-like"/>
</dbReference>
<dbReference type="InterPro" id="IPR029044">
    <property type="entry name" value="Nucleotide-diphossugar_trans"/>
</dbReference>
<proteinExistence type="predicted"/>
<accession>A0AAE2SBH0</accession>
<protein>
    <submittedName>
        <fullName evidence="3">Glycosyltransferase family 2 protein</fullName>
    </submittedName>
</protein>
<dbReference type="SUPFAM" id="SSF53448">
    <property type="entry name" value="Nucleotide-diphospho-sugar transferases"/>
    <property type="match status" value="1"/>
</dbReference>
<dbReference type="Pfam" id="PF00535">
    <property type="entry name" value="Glycos_transf_2"/>
    <property type="match status" value="1"/>
</dbReference>
<dbReference type="AlphaFoldDB" id="A0AAE2SBH0"/>
<dbReference type="InterPro" id="IPR050834">
    <property type="entry name" value="Glycosyltransf_2"/>
</dbReference>
<dbReference type="CDD" id="cd06420">
    <property type="entry name" value="GT2_Chondriotin_Pol_N"/>
    <property type="match status" value="1"/>
</dbReference>
<feature type="region of interest" description="Disordered" evidence="1">
    <location>
        <begin position="256"/>
        <end position="276"/>
    </location>
</feature>
<evidence type="ECO:0000313" key="4">
    <source>
        <dbReference type="Proteomes" id="UP000634206"/>
    </source>
</evidence>
<evidence type="ECO:0000313" key="3">
    <source>
        <dbReference type="EMBL" id="MBK1853952.1"/>
    </source>
</evidence>
<comment type="caution">
    <text evidence="3">The sequence shown here is derived from an EMBL/GenBank/DDBJ whole genome shotgun (WGS) entry which is preliminary data.</text>
</comment>
<feature type="domain" description="Glycosyltransferase 2-like" evidence="2">
    <location>
        <begin position="4"/>
        <end position="110"/>
    </location>
</feature>